<gene>
    <name evidence="1" type="ORF">SRLFYP117_01037</name>
</gene>
<proteinExistence type="predicted"/>
<dbReference type="InterPro" id="IPR021512">
    <property type="entry name" value="DUF3173"/>
</dbReference>
<dbReference type="Pfam" id="PF11372">
    <property type="entry name" value="DUF3173"/>
    <property type="match status" value="1"/>
</dbReference>
<dbReference type="AlphaFoldDB" id="A0A6N3BZK0"/>
<accession>A0A6N3BZK0</accession>
<dbReference type="EMBL" id="CACRUL010000015">
    <property type="protein sequence ID" value="VYU10030.1"/>
    <property type="molecule type" value="Genomic_DNA"/>
</dbReference>
<evidence type="ECO:0000313" key="1">
    <source>
        <dbReference type="EMBL" id="VYU10030.1"/>
    </source>
</evidence>
<reference evidence="1" key="1">
    <citation type="submission" date="2019-11" db="EMBL/GenBank/DDBJ databases">
        <authorList>
            <person name="Feng L."/>
        </authorList>
    </citation>
    <scope>NUCLEOTIDE SEQUENCE</scope>
    <source>
        <strain evidence="1">SrubneriLFYP117</strain>
    </source>
</reference>
<sequence>MYRDYYSNIFKKDKDMKVTLSKNKKELVSKLWSVSETNSKYTSNNIYYLLLLSQENIEISRGLLIMKQTMNKEDLIKMGYNPYTAVSIIRQAKQIMVQKGYAFYNNRRLGHVPIVAVEEILGVSLHKE</sequence>
<organism evidence="1">
    <name type="scientific">Streptococcus oralis</name>
    <dbReference type="NCBI Taxonomy" id="1303"/>
    <lineage>
        <taxon>Bacteria</taxon>
        <taxon>Bacillati</taxon>
        <taxon>Bacillota</taxon>
        <taxon>Bacilli</taxon>
        <taxon>Lactobacillales</taxon>
        <taxon>Streptococcaceae</taxon>
        <taxon>Streptococcus</taxon>
    </lineage>
</organism>
<evidence type="ECO:0008006" key="2">
    <source>
        <dbReference type="Google" id="ProtNLM"/>
    </source>
</evidence>
<protein>
    <recommendedName>
        <fullName evidence="2">DUF3173 domain-containing protein</fullName>
    </recommendedName>
</protein>
<name>A0A6N3BZK0_STROR</name>